<feature type="transmembrane region" description="Helical" evidence="6">
    <location>
        <begin position="147"/>
        <end position="175"/>
    </location>
</feature>
<dbReference type="EMBL" id="PDLM01000016">
    <property type="protein sequence ID" value="RDW59486.1"/>
    <property type="molecule type" value="Genomic_DNA"/>
</dbReference>
<dbReference type="Pfam" id="PF20684">
    <property type="entry name" value="Fung_rhodopsin"/>
    <property type="match status" value="1"/>
</dbReference>
<feature type="transmembrane region" description="Helical" evidence="6">
    <location>
        <begin position="119"/>
        <end position="135"/>
    </location>
</feature>
<evidence type="ECO:0000259" key="7">
    <source>
        <dbReference type="Pfam" id="PF20684"/>
    </source>
</evidence>
<proteinExistence type="inferred from homology"/>
<keyword evidence="3 6" id="KW-1133">Transmembrane helix</keyword>
<keyword evidence="2 6" id="KW-0812">Transmembrane</keyword>
<feature type="transmembrane region" description="Helical" evidence="6">
    <location>
        <begin position="6"/>
        <end position="30"/>
    </location>
</feature>
<feature type="transmembrane region" description="Helical" evidence="6">
    <location>
        <begin position="42"/>
        <end position="61"/>
    </location>
</feature>
<name>A0A3D8QC99_9HELO</name>
<dbReference type="AlphaFoldDB" id="A0A3D8QC99"/>
<dbReference type="GO" id="GO:0016020">
    <property type="term" value="C:membrane"/>
    <property type="evidence" value="ECO:0007669"/>
    <property type="project" value="UniProtKB-SubCell"/>
</dbReference>
<dbReference type="PANTHER" id="PTHR33048">
    <property type="entry name" value="PTH11-LIKE INTEGRAL MEMBRANE PROTEIN (AFU_ORTHOLOGUE AFUA_5G11245)"/>
    <property type="match status" value="1"/>
</dbReference>
<dbReference type="InterPro" id="IPR049326">
    <property type="entry name" value="Rhodopsin_dom_fungi"/>
</dbReference>
<comment type="similarity">
    <text evidence="5">Belongs to the SAT4 family.</text>
</comment>
<dbReference type="InterPro" id="IPR052337">
    <property type="entry name" value="SAT4-like"/>
</dbReference>
<sequence>MAANVQLALYLSAAVLLGLGMVATGLRVYARTVVVRAFGIDDWLMLLTLTLYAVYCAFVFYGTSWNKGLHTDQIPLDAYTPALMSFYFGEVFYILTAMMLKLSVGAFLLRLLKSRLQRWTVYITLIVVTLYSLWYPQSKGTCFSASIIVGTSYAFATLISFSDFLFAAMPIFLVWNLQMNTFMKFSVASIMSLGAIAGVTTIVRVVYLKDISNNKDFFFSTAKLTIWSTVEPGVGIIIGSAAALRPLFKSLLGKNLFSSGNKYGYGYSSRGRKNTGPWQSSHSAHYQLESFKGVEDGVGERNIIRVEGGAAPTREQSKKNGVKTFGSVRVQGTLNDSQEELTTKSLGNIYKETSVERRVEIYNRDGNLAAAAHNQNMI</sequence>
<evidence type="ECO:0000256" key="6">
    <source>
        <dbReference type="SAM" id="Phobius"/>
    </source>
</evidence>
<comment type="subcellular location">
    <subcellularLocation>
        <location evidence="1">Membrane</location>
        <topology evidence="1">Multi-pass membrane protein</topology>
    </subcellularLocation>
</comment>
<evidence type="ECO:0000256" key="5">
    <source>
        <dbReference type="ARBA" id="ARBA00038359"/>
    </source>
</evidence>
<evidence type="ECO:0000256" key="2">
    <source>
        <dbReference type="ARBA" id="ARBA00022692"/>
    </source>
</evidence>
<feature type="transmembrane region" description="Helical" evidence="6">
    <location>
        <begin position="91"/>
        <end position="112"/>
    </location>
</feature>
<feature type="domain" description="Rhodopsin" evidence="7">
    <location>
        <begin position="26"/>
        <end position="249"/>
    </location>
</feature>
<evidence type="ECO:0000256" key="3">
    <source>
        <dbReference type="ARBA" id="ARBA00022989"/>
    </source>
</evidence>
<comment type="caution">
    <text evidence="8">The sequence shown here is derived from an EMBL/GenBank/DDBJ whole genome shotgun (WGS) entry which is preliminary data.</text>
</comment>
<feature type="transmembrane region" description="Helical" evidence="6">
    <location>
        <begin position="187"/>
        <end position="206"/>
    </location>
</feature>
<dbReference type="PANTHER" id="PTHR33048:SF96">
    <property type="entry name" value="INTEGRAL MEMBRANE PROTEIN"/>
    <property type="match status" value="1"/>
</dbReference>
<accession>A0A3D8QC99</accession>
<keyword evidence="9" id="KW-1185">Reference proteome</keyword>
<dbReference type="Proteomes" id="UP000256645">
    <property type="component" value="Unassembled WGS sequence"/>
</dbReference>
<evidence type="ECO:0000313" key="9">
    <source>
        <dbReference type="Proteomes" id="UP000256645"/>
    </source>
</evidence>
<dbReference type="OrthoDB" id="3897607at2759"/>
<organism evidence="8 9">
    <name type="scientific">Coleophoma cylindrospora</name>
    <dbReference type="NCBI Taxonomy" id="1849047"/>
    <lineage>
        <taxon>Eukaryota</taxon>
        <taxon>Fungi</taxon>
        <taxon>Dikarya</taxon>
        <taxon>Ascomycota</taxon>
        <taxon>Pezizomycotina</taxon>
        <taxon>Leotiomycetes</taxon>
        <taxon>Helotiales</taxon>
        <taxon>Dermateaceae</taxon>
        <taxon>Coleophoma</taxon>
    </lineage>
</organism>
<keyword evidence="4 6" id="KW-0472">Membrane</keyword>
<protein>
    <recommendedName>
        <fullName evidence="7">Rhodopsin domain-containing protein</fullName>
    </recommendedName>
</protein>
<gene>
    <name evidence="8" type="ORF">BP6252_12573</name>
</gene>
<reference evidence="8 9" key="1">
    <citation type="journal article" date="2018" name="IMA Fungus">
        <title>IMA Genome-F 9: Draft genome sequence of Annulohypoxylon stygium, Aspergillus mulundensis, Berkeleyomyces basicola (syn. Thielaviopsis basicola), Ceratocystis smalleyi, two Cercospora beticola strains, Coleophoma cylindrospora, Fusarium fracticaudum, Phialophora cf. hyalina, and Morchella septimelata.</title>
        <authorList>
            <person name="Wingfield B.D."/>
            <person name="Bills G.F."/>
            <person name="Dong Y."/>
            <person name="Huang W."/>
            <person name="Nel W.J."/>
            <person name="Swalarsk-Parry B.S."/>
            <person name="Vaghefi N."/>
            <person name="Wilken P.M."/>
            <person name="An Z."/>
            <person name="de Beer Z.W."/>
            <person name="De Vos L."/>
            <person name="Chen L."/>
            <person name="Duong T.A."/>
            <person name="Gao Y."/>
            <person name="Hammerbacher A."/>
            <person name="Kikkert J.R."/>
            <person name="Li Y."/>
            <person name="Li H."/>
            <person name="Li K."/>
            <person name="Li Q."/>
            <person name="Liu X."/>
            <person name="Ma X."/>
            <person name="Naidoo K."/>
            <person name="Pethybridge S.J."/>
            <person name="Sun J."/>
            <person name="Steenkamp E.T."/>
            <person name="van der Nest M.A."/>
            <person name="van Wyk S."/>
            <person name="Wingfield M.J."/>
            <person name="Xiong C."/>
            <person name="Yue Q."/>
            <person name="Zhang X."/>
        </authorList>
    </citation>
    <scope>NUCLEOTIDE SEQUENCE [LARGE SCALE GENOMIC DNA]</scope>
    <source>
        <strain evidence="8 9">BP6252</strain>
    </source>
</reference>
<evidence type="ECO:0000313" key="8">
    <source>
        <dbReference type="EMBL" id="RDW59486.1"/>
    </source>
</evidence>
<evidence type="ECO:0000256" key="1">
    <source>
        <dbReference type="ARBA" id="ARBA00004141"/>
    </source>
</evidence>
<evidence type="ECO:0000256" key="4">
    <source>
        <dbReference type="ARBA" id="ARBA00023136"/>
    </source>
</evidence>